<evidence type="ECO:0000313" key="1">
    <source>
        <dbReference type="EMBL" id="SVC91185.1"/>
    </source>
</evidence>
<proteinExistence type="predicted"/>
<gene>
    <name evidence="1" type="ORF">METZ01_LOCUS344039</name>
</gene>
<dbReference type="PANTHER" id="PTHR11941">
    <property type="entry name" value="ENOYL-COA HYDRATASE-RELATED"/>
    <property type="match status" value="1"/>
</dbReference>
<dbReference type="GO" id="GO:0006635">
    <property type="term" value="P:fatty acid beta-oxidation"/>
    <property type="evidence" value="ECO:0007669"/>
    <property type="project" value="TreeGrafter"/>
</dbReference>
<dbReference type="Gene3D" id="3.90.226.10">
    <property type="entry name" value="2-enoyl-CoA Hydratase, Chain A, domain 1"/>
    <property type="match status" value="1"/>
</dbReference>
<dbReference type="InterPro" id="IPR029045">
    <property type="entry name" value="ClpP/crotonase-like_dom_sf"/>
</dbReference>
<dbReference type="Pfam" id="PF00378">
    <property type="entry name" value="ECH_1"/>
    <property type="match status" value="1"/>
</dbReference>
<feature type="non-terminal residue" evidence="1">
    <location>
        <position position="118"/>
    </location>
</feature>
<accession>A0A382R228</accession>
<sequence length="118" mass="12485">MKLEKIQLTREGAVATITLNRPEAGNALSHQMASELKQVAESLDQDTSIRAVVMTGAGKHFCFGGDLKEFVEFGPDPKEITKIADEFHAAQHTLLSLAKPLIVAVNGIAAGGGLSMAL</sequence>
<dbReference type="PANTHER" id="PTHR11941:SF133">
    <property type="entry name" value="1,2-EPOXYPHENYLACETYL-COA ISOMERASE"/>
    <property type="match status" value="1"/>
</dbReference>
<reference evidence="1" key="1">
    <citation type="submission" date="2018-05" db="EMBL/GenBank/DDBJ databases">
        <authorList>
            <person name="Lanie J.A."/>
            <person name="Ng W.-L."/>
            <person name="Kazmierczak K.M."/>
            <person name="Andrzejewski T.M."/>
            <person name="Davidsen T.M."/>
            <person name="Wayne K.J."/>
            <person name="Tettelin H."/>
            <person name="Glass J.I."/>
            <person name="Rusch D."/>
            <person name="Podicherti R."/>
            <person name="Tsui H.-C.T."/>
            <person name="Winkler M.E."/>
        </authorList>
    </citation>
    <scope>NUCLEOTIDE SEQUENCE</scope>
</reference>
<dbReference type="InterPro" id="IPR001753">
    <property type="entry name" value="Enoyl-CoA_hydra/iso"/>
</dbReference>
<evidence type="ECO:0008006" key="2">
    <source>
        <dbReference type="Google" id="ProtNLM"/>
    </source>
</evidence>
<organism evidence="1">
    <name type="scientific">marine metagenome</name>
    <dbReference type="NCBI Taxonomy" id="408172"/>
    <lineage>
        <taxon>unclassified sequences</taxon>
        <taxon>metagenomes</taxon>
        <taxon>ecological metagenomes</taxon>
    </lineage>
</organism>
<dbReference type="EMBL" id="UINC01118212">
    <property type="protein sequence ID" value="SVC91185.1"/>
    <property type="molecule type" value="Genomic_DNA"/>
</dbReference>
<protein>
    <recommendedName>
        <fullName evidence="2">Enoyl-CoA hydratase</fullName>
    </recommendedName>
</protein>
<dbReference type="AlphaFoldDB" id="A0A382R228"/>
<name>A0A382R228_9ZZZZ</name>
<dbReference type="CDD" id="cd06558">
    <property type="entry name" value="crotonase-like"/>
    <property type="match status" value="1"/>
</dbReference>
<dbReference type="SUPFAM" id="SSF52096">
    <property type="entry name" value="ClpP/crotonase"/>
    <property type="match status" value="1"/>
</dbReference>